<proteinExistence type="predicted"/>
<dbReference type="PANTHER" id="PTHR44858:SF1">
    <property type="entry name" value="UDP-N-ACETYLGLUCOSAMINE--PEPTIDE N-ACETYLGLUCOSAMINYLTRANSFERASE SPINDLY-RELATED"/>
    <property type="match status" value="1"/>
</dbReference>
<dbReference type="InterPro" id="IPR019734">
    <property type="entry name" value="TPR_rpt"/>
</dbReference>
<keyword evidence="5" id="KW-1185">Reference proteome</keyword>
<evidence type="ECO:0000313" key="5">
    <source>
        <dbReference type="Proteomes" id="UP000623681"/>
    </source>
</evidence>
<dbReference type="AlphaFoldDB" id="A0A937K3W5"/>
<protein>
    <submittedName>
        <fullName evidence="4">Tetratricopeptide repeat protein</fullName>
    </submittedName>
</protein>
<dbReference type="EMBL" id="JAESWA010000017">
    <property type="protein sequence ID" value="MBL4931229.1"/>
    <property type="molecule type" value="Genomic_DNA"/>
</dbReference>
<dbReference type="PANTHER" id="PTHR44858">
    <property type="entry name" value="TETRATRICOPEPTIDE REPEAT PROTEIN 6"/>
    <property type="match status" value="1"/>
</dbReference>
<dbReference type="SUPFAM" id="SSF48452">
    <property type="entry name" value="TPR-like"/>
    <property type="match status" value="1"/>
</dbReference>
<reference evidence="4" key="1">
    <citation type="submission" date="2021-01" db="EMBL/GenBank/DDBJ databases">
        <title>Genome public.</title>
        <authorList>
            <person name="Liu C."/>
            <person name="Sun Q."/>
        </authorList>
    </citation>
    <scope>NUCLEOTIDE SEQUENCE</scope>
    <source>
        <strain evidence="4">YIM B02565</strain>
    </source>
</reference>
<dbReference type="InterPro" id="IPR050498">
    <property type="entry name" value="Ycf3"/>
</dbReference>
<dbReference type="NCBIfam" id="NF047558">
    <property type="entry name" value="TPR_END_plus"/>
    <property type="match status" value="1"/>
</dbReference>
<dbReference type="RefSeq" id="WP_202766596.1">
    <property type="nucleotide sequence ID" value="NZ_JAESWA010000017.1"/>
</dbReference>
<comment type="caution">
    <text evidence="4">The sequence shown here is derived from an EMBL/GenBank/DDBJ whole genome shotgun (WGS) entry which is preliminary data.</text>
</comment>
<feature type="repeat" description="TPR" evidence="3">
    <location>
        <begin position="76"/>
        <end position="109"/>
    </location>
</feature>
<feature type="repeat" description="TPR" evidence="3">
    <location>
        <begin position="144"/>
        <end position="177"/>
    </location>
</feature>
<dbReference type="Gene3D" id="1.25.40.10">
    <property type="entry name" value="Tetratricopeptide repeat domain"/>
    <property type="match status" value="4"/>
</dbReference>
<feature type="repeat" description="TPR" evidence="3">
    <location>
        <begin position="110"/>
        <end position="143"/>
    </location>
</feature>
<feature type="repeat" description="TPR" evidence="3">
    <location>
        <begin position="178"/>
        <end position="211"/>
    </location>
</feature>
<sequence>MKEDVLIQKYIERAYKALEDDKLVKALDLFSRANELSNEEDVDIIIEIALIYDSLGKSETAKEYYNKALRIDENEERAYYGLAVIYDEDELYDEAIRLYKKAIYISPNYHKAYFFLANVYDICGEEELAIITYEKLLSLNPMDFWANTNVGSIYEALGKNDLAYKRFSKALEIKPNNYLALFNMGVIAFKFNMINKAIGFYNRSIKMNPIYAYSYLNLAVIYKYKDTEKGIEVLTKGIENCEEVHFLYYNRSCFYTLIGENHKACNDLIEALNIYPDFLKYILEDEELEEITNMNCFKEFVENEINDK</sequence>
<feature type="repeat" description="TPR" evidence="3">
    <location>
        <begin position="42"/>
        <end position="75"/>
    </location>
</feature>
<dbReference type="PROSITE" id="PS50005">
    <property type="entry name" value="TPR"/>
    <property type="match status" value="5"/>
</dbReference>
<dbReference type="PROSITE" id="PS50293">
    <property type="entry name" value="TPR_REGION"/>
    <property type="match status" value="1"/>
</dbReference>
<dbReference type="Proteomes" id="UP000623681">
    <property type="component" value="Unassembled WGS sequence"/>
</dbReference>
<organism evidence="4 5">
    <name type="scientific">Clostridium paridis</name>
    <dbReference type="NCBI Taxonomy" id="2803863"/>
    <lineage>
        <taxon>Bacteria</taxon>
        <taxon>Bacillati</taxon>
        <taxon>Bacillota</taxon>
        <taxon>Clostridia</taxon>
        <taxon>Eubacteriales</taxon>
        <taxon>Clostridiaceae</taxon>
        <taxon>Clostridium</taxon>
    </lineage>
</organism>
<evidence type="ECO:0000256" key="2">
    <source>
        <dbReference type="ARBA" id="ARBA00022803"/>
    </source>
</evidence>
<evidence type="ECO:0000313" key="4">
    <source>
        <dbReference type="EMBL" id="MBL4931229.1"/>
    </source>
</evidence>
<dbReference type="Pfam" id="PF13181">
    <property type="entry name" value="TPR_8"/>
    <property type="match status" value="4"/>
</dbReference>
<dbReference type="InterPro" id="IPR011990">
    <property type="entry name" value="TPR-like_helical_dom_sf"/>
</dbReference>
<gene>
    <name evidence="4" type="ORF">JK634_05380</name>
</gene>
<dbReference type="SMART" id="SM00028">
    <property type="entry name" value="TPR"/>
    <property type="match status" value="8"/>
</dbReference>
<name>A0A937K3W5_9CLOT</name>
<dbReference type="Pfam" id="PF00515">
    <property type="entry name" value="TPR_1"/>
    <property type="match status" value="1"/>
</dbReference>
<evidence type="ECO:0000256" key="1">
    <source>
        <dbReference type="ARBA" id="ARBA00022737"/>
    </source>
</evidence>
<keyword evidence="1" id="KW-0677">Repeat</keyword>
<accession>A0A937K3W5</accession>
<keyword evidence="2 3" id="KW-0802">TPR repeat</keyword>
<evidence type="ECO:0000256" key="3">
    <source>
        <dbReference type="PROSITE-ProRule" id="PRU00339"/>
    </source>
</evidence>